<dbReference type="EMBL" id="PFBW01000199">
    <property type="protein sequence ID" value="PIR77019.1"/>
    <property type="molecule type" value="Genomic_DNA"/>
</dbReference>
<comment type="caution">
    <text evidence="2">The sequence shown here is derived from an EMBL/GenBank/DDBJ whole genome shotgun (WGS) entry which is preliminary data.</text>
</comment>
<proteinExistence type="predicted"/>
<gene>
    <name evidence="2" type="ORF">COU30_04730</name>
</gene>
<accession>A0A2M6P0D5</accession>
<name>A0A2M6P0D5_9BACT</name>
<feature type="transmembrane region" description="Helical" evidence="1">
    <location>
        <begin position="167"/>
        <end position="188"/>
    </location>
</feature>
<feature type="transmembrane region" description="Helical" evidence="1">
    <location>
        <begin position="42"/>
        <end position="62"/>
    </location>
</feature>
<sequence>MIKQNKKYNLQAISLLYFFLLPYAGYLSILCLEAEGKITRGWGIGGIALLGWLGLLVYQIFISAVNQTPLADTFKKKSPLFKGLYPLVAPTIMLGKQFLTNGNVLVFFIELTVIEITSLFFALYLSFIVIEKKWGTIVHPAGVLFFFIAGIFTIAVLGIWRDLGIKNIFAQGVFMVAMLATTVQHVLFFRERNIKNIPLRDLDFGGHPIAGVVGQIILWIVIIPISIELIVK</sequence>
<feature type="transmembrane region" description="Helical" evidence="1">
    <location>
        <begin position="142"/>
        <end position="161"/>
    </location>
</feature>
<feature type="transmembrane region" description="Helical" evidence="1">
    <location>
        <begin position="209"/>
        <end position="231"/>
    </location>
</feature>
<evidence type="ECO:0000313" key="3">
    <source>
        <dbReference type="Proteomes" id="UP000228528"/>
    </source>
</evidence>
<dbReference type="Proteomes" id="UP000228528">
    <property type="component" value="Unassembled WGS sequence"/>
</dbReference>
<keyword evidence="1" id="KW-0812">Transmembrane</keyword>
<keyword evidence="1" id="KW-0472">Membrane</keyword>
<evidence type="ECO:0000256" key="1">
    <source>
        <dbReference type="SAM" id="Phobius"/>
    </source>
</evidence>
<protein>
    <submittedName>
        <fullName evidence="2">Uncharacterized protein</fullName>
    </submittedName>
</protein>
<feature type="transmembrane region" description="Helical" evidence="1">
    <location>
        <begin position="105"/>
        <end position="130"/>
    </location>
</feature>
<organism evidence="2 3">
    <name type="scientific">Candidatus Magasanikbacteria bacterium CG10_big_fil_rev_8_21_14_0_10_38_6</name>
    <dbReference type="NCBI Taxonomy" id="1974647"/>
    <lineage>
        <taxon>Bacteria</taxon>
        <taxon>Candidatus Magasanikiibacteriota</taxon>
    </lineage>
</organism>
<evidence type="ECO:0000313" key="2">
    <source>
        <dbReference type="EMBL" id="PIR77019.1"/>
    </source>
</evidence>
<dbReference type="AlphaFoldDB" id="A0A2M6P0D5"/>
<feature type="transmembrane region" description="Helical" evidence="1">
    <location>
        <begin position="12"/>
        <end position="30"/>
    </location>
</feature>
<keyword evidence="1" id="KW-1133">Transmembrane helix</keyword>
<reference evidence="3" key="1">
    <citation type="submission" date="2017-09" db="EMBL/GenBank/DDBJ databases">
        <title>Depth-based differentiation of microbial function through sediment-hosted aquifers and enrichment of novel symbionts in the deep terrestrial subsurface.</title>
        <authorList>
            <person name="Probst A.J."/>
            <person name="Ladd B."/>
            <person name="Jarett J.K."/>
            <person name="Geller-Mcgrath D.E."/>
            <person name="Sieber C.M.K."/>
            <person name="Emerson J.B."/>
            <person name="Anantharaman K."/>
            <person name="Thomas B.C."/>
            <person name="Malmstrom R."/>
            <person name="Stieglmeier M."/>
            <person name="Klingl A."/>
            <person name="Woyke T."/>
            <person name="Ryan C.M."/>
            <person name="Banfield J.F."/>
        </authorList>
    </citation>
    <scope>NUCLEOTIDE SEQUENCE [LARGE SCALE GENOMIC DNA]</scope>
</reference>